<name>A0A0A9FVJ9_ARUDO</name>
<sequence>MLDTNEKECLDKYYSATHFPYFTTSNILHNSKHPAPESCALVSRFLPGSPVNSFLHTLLHNSKHPILKQM</sequence>
<dbReference type="EMBL" id="GBRH01185538">
    <property type="protein sequence ID" value="JAE12358.1"/>
    <property type="molecule type" value="Transcribed_RNA"/>
</dbReference>
<evidence type="ECO:0000313" key="1">
    <source>
        <dbReference type="EMBL" id="JAE12358.1"/>
    </source>
</evidence>
<proteinExistence type="predicted"/>
<reference evidence="1" key="2">
    <citation type="journal article" date="2015" name="Data Brief">
        <title>Shoot transcriptome of the giant reed, Arundo donax.</title>
        <authorList>
            <person name="Barrero R.A."/>
            <person name="Guerrero F.D."/>
            <person name="Moolhuijzen P."/>
            <person name="Goolsby J.A."/>
            <person name="Tidwell J."/>
            <person name="Bellgard S.E."/>
            <person name="Bellgard M.I."/>
        </authorList>
    </citation>
    <scope>NUCLEOTIDE SEQUENCE</scope>
    <source>
        <tissue evidence="1">Shoot tissue taken approximately 20 cm above the soil surface</tissue>
    </source>
</reference>
<dbReference type="AlphaFoldDB" id="A0A0A9FVJ9"/>
<accession>A0A0A9FVJ9</accession>
<reference evidence="1" key="1">
    <citation type="submission" date="2014-09" db="EMBL/GenBank/DDBJ databases">
        <authorList>
            <person name="Magalhaes I.L.F."/>
            <person name="Oliveira U."/>
            <person name="Santos F.R."/>
            <person name="Vidigal T.H.D.A."/>
            <person name="Brescovit A.D."/>
            <person name="Santos A.J."/>
        </authorList>
    </citation>
    <scope>NUCLEOTIDE SEQUENCE</scope>
    <source>
        <tissue evidence="1">Shoot tissue taken approximately 20 cm above the soil surface</tissue>
    </source>
</reference>
<protein>
    <submittedName>
        <fullName evidence="1">Uncharacterized protein</fullName>
    </submittedName>
</protein>
<organism evidence="1">
    <name type="scientific">Arundo donax</name>
    <name type="common">Giant reed</name>
    <name type="synonym">Donax arundinaceus</name>
    <dbReference type="NCBI Taxonomy" id="35708"/>
    <lineage>
        <taxon>Eukaryota</taxon>
        <taxon>Viridiplantae</taxon>
        <taxon>Streptophyta</taxon>
        <taxon>Embryophyta</taxon>
        <taxon>Tracheophyta</taxon>
        <taxon>Spermatophyta</taxon>
        <taxon>Magnoliopsida</taxon>
        <taxon>Liliopsida</taxon>
        <taxon>Poales</taxon>
        <taxon>Poaceae</taxon>
        <taxon>PACMAD clade</taxon>
        <taxon>Arundinoideae</taxon>
        <taxon>Arundineae</taxon>
        <taxon>Arundo</taxon>
    </lineage>
</organism>